<evidence type="ECO:0000256" key="1">
    <source>
        <dbReference type="SAM" id="Coils"/>
    </source>
</evidence>
<feature type="compositionally biased region" description="Polar residues" evidence="2">
    <location>
        <begin position="369"/>
        <end position="389"/>
    </location>
</feature>
<gene>
    <name evidence="4" type="primary">LOC111011687</name>
</gene>
<evidence type="ECO:0000313" key="4">
    <source>
        <dbReference type="RefSeq" id="XP_022141239.1"/>
    </source>
</evidence>
<dbReference type="PANTHER" id="PTHR34380">
    <property type="entry name" value="BNAA03G12380D PROTEIN"/>
    <property type="match status" value="1"/>
</dbReference>
<dbReference type="AlphaFoldDB" id="A0A6J1CI11"/>
<feature type="region of interest" description="Disordered" evidence="2">
    <location>
        <begin position="413"/>
        <end position="439"/>
    </location>
</feature>
<reference evidence="4" key="1">
    <citation type="submission" date="2025-08" db="UniProtKB">
        <authorList>
            <consortium name="RefSeq"/>
        </authorList>
    </citation>
    <scope>IDENTIFICATION</scope>
    <source>
        <strain evidence="4">OHB3-1</strain>
    </source>
</reference>
<keyword evidence="1" id="KW-0175">Coiled coil</keyword>
<evidence type="ECO:0000313" key="3">
    <source>
        <dbReference type="Proteomes" id="UP000504603"/>
    </source>
</evidence>
<dbReference type="RefSeq" id="XP_022141239.1">
    <property type="nucleotide sequence ID" value="XM_022285547.1"/>
</dbReference>
<proteinExistence type="predicted"/>
<feature type="region of interest" description="Disordered" evidence="2">
    <location>
        <begin position="369"/>
        <end position="391"/>
    </location>
</feature>
<protein>
    <submittedName>
        <fullName evidence="4">Uncharacterized protein LOC111011687</fullName>
    </submittedName>
</protein>
<name>A0A6J1CI11_MOMCH</name>
<organism evidence="3 4">
    <name type="scientific">Momordica charantia</name>
    <name type="common">Bitter gourd</name>
    <name type="synonym">Balsam pear</name>
    <dbReference type="NCBI Taxonomy" id="3673"/>
    <lineage>
        <taxon>Eukaryota</taxon>
        <taxon>Viridiplantae</taxon>
        <taxon>Streptophyta</taxon>
        <taxon>Embryophyta</taxon>
        <taxon>Tracheophyta</taxon>
        <taxon>Spermatophyta</taxon>
        <taxon>Magnoliopsida</taxon>
        <taxon>eudicotyledons</taxon>
        <taxon>Gunneridae</taxon>
        <taxon>Pentapetalae</taxon>
        <taxon>rosids</taxon>
        <taxon>fabids</taxon>
        <taxon>Cucurbitales</taxon>
        <taxon>Cucurbitaceae</taxon>
        <taxon>Momordiceae</taxon>
        <taxon>Momordica</taxon>
    </lineage>
</organism>
<dbReference type="GeneID" id="111011687"/>
<keyword evidence="3" id="KW-1185">Reference proteome</keyword>
<dbReference type="Proteomes" id="UP000504603">
    <property type="component" value="Unplaced"/>
</dbReference>
<dbReference type="OrthoDB" id="1899721at2759"/>
<sequence>MDLREVRHKVEQSDICRCSELKLRCERAEEKCEELEMEVQVRKIECELLQDQMKKLKSEKLAIEEELKVWMGKGYEPGQRVGWDKNGKKIHFEDEKKEGFVNLIDKNEVEDEVVQLVIENNVLACEKKAAESEAELWKDKFKKLEIQIRKLDGSFILKGDEPVAVLSGGFEGGTRSPLSPEARVPVGVASTPYSLSKGIGDLQAGTPPNGSPYNHTVSLGKGMKFHRIESYFKHGNRFRRQLDFEEENPSQKMAPLTPAVSRPVHGIINIDDSDDEPIIAKLPSPYSQKKSEVCASAAQALSGCRSFGSEEKIGNGNRKNAENMEAFSDDFTFSSTPKRKRASNIITSDTETDDDDNVPICKLKGMPLQKTNRTQGNSELNNGPDTASTPACDKVAISATPARRRLVPLRNCYEKGSGKKNSSSQIIESKNRMEDVGDGLEDVGSELETEGESLDGFIVDRSDVSDVGSASQSEDLSNGSEEYDEIICKLGRRRKELKWEYEADMLAAFGKDPELCMKSVCALYRQQTPEEKVSKETLFFNKRGFSKFDAIKGTRLAEFLTDGDPQGDLNKSVKELEEYDPKAIDLCRKLATHYSKQLFEIYGKKEDPFFLPA</sequence>
<evidence type="ECO:0000256" key="2">
    <source>
        <dbReference type="SAM" id="MobiDB-lite"/>
    </source>
</evidence>
<feature type="coiled-coil region" evidence="1">
    <location>
        <begin position="18"/>
        <end position="73"/>
    </location>
</feature>
<dbReference type="KEGG" id="mcha:111011687"/>
<accession>A0A6J1CI11</accession>
<feature type="compositionally biased region" description="Polar residues" evidence="2">
    <location>
        <begin position="419"/>
        <end position="428"/>
    </location>
</feature>
<dbReference type="PANTHER" id="PTHR34380:SF1">
    <property type="entry name" value="OS01G0221300 PROTEIN"/>
    <property type="match status" value="1"/>
</dbReference>